<name>A0AAV1PYS1_SCOSC</name>
<accession>A0AAV1PYS1</accession>
<keyword evidence="3" id="KW-1185">Reference proteome</keyword>
<sequence>MKRAFKVRMPDSEKPESDSDDLDDEMMWEDIEDFEQPWSSGERLSCFAHSLQLVFNDGMKEVKAVARAIAKATKFTTLLHNSSKHRDMFEAHFGANRSIPAANNTRWNSTFKQLKLSPHLTTGLSQKCAANVIQKM</sequence>
<feature type="compositionally biased region" description="Basic and acidic residues" evidence="1">
    <location>
        <begin position="8"/>
        <end position="17"/>
    </location>
</feature>
<dbReference type="Proteomes" id="UP001314229">
    <property type="component" value="Unassembled WGS sequence"/>
</dbReference>
<protein>
    <submittedName>
        <fullName evidence="2">Zinc finger BED domain-containing protein 4-like</fullName>
    </submittedName>
</protein>
<dbReference type="AlphaFoldDB" id="A0AAV1PYS1"/>
<evidence type="ECO:0000313" key="2">
    <source>
        <dbReference type="EMBL" id="CAK6975964.1"/>
    </source>
</evidence>
<reference evidence="2 3" key="1">
    <citation type="submission" date="2024-01" db="EMBL/GenBank/DDBJ databases">
        <authorList>
            <person name="Alioto T."/>
            <person name="Alioto T."/>
            <person name="Gomez Garrido J."/>
        </authorList>
    </citation>
    <scope>NUCLEOTIDE SEQUENCE [LARGE SCALE GENOMIC DNA]</scope>
</reference>
<feature type="region of interest" description="Disordered" evidence="1">
    <location>
        <begin position="1"/>
        <end position="23"/>
    </location>
</feature>
<organism evidence="2 3">
    <name type="scientific">Scomber scombrus</name>
    <name type="common">Atlantic mackerel</name>
    <name type="synonym">Scomber vernalis</name>
    <dbReference type="NCBI Taxonomy" id="13677"/>
    <lineage>
        <taxon>Eukaryota</taxon>
        <taxon>Metazoa</taxon>
        <taxon>Chordata</taxon>
        <taxon>Craniata</taxon>
        <taxon>Vertebrata</taxon>
        <taxon>Euteleostomi</taxon>
        <taxon>Actinopterygii</taxon>
        <taxon>Neopterygii</taxon>
        <taxon>Teleostei</taxon>
        <taxon>Neoteleostei</taxon>
        <taxon>Acanthomorphata</taxon>
        <taxon>Pelagiaria</taxon>
        <taxon>Scombriformes</taxon>
        <taxon>Scombridae</taxon>
        <taxon>Scomber</taxon>
    </lineage>
</organism>
<dbReference type="InterPro" id="IPR012337">
    <property type="entry name" value="RNaseH-like_sf"/>
</dbReference>
<gene>
    <name evidence="2" type="ORF">FSCOSCO3_A002373</name>
</gene>
<evidence type="ECO:0000256" key="1">
    <source>
        <dbReference type="SAM" id="MobiDB-lite"/>
    </source>
</evidence>
<dbReference type="EMBL" id="CAWUFR010000326">
    <property type="protein sequence ID" value="CAK6975964.1"/>
    <property type="molecule type" value="Genomic_DNA"/>
</dbReference>
<comment type="caution">
    <text evidence="2">The sequence shown here is derived from an EMBL/GenBank/DDBJ whole genome shotgun (WGS) entry which is preliminary data.</text>
</comment>
<evidence type="ECO:0000313" key="3">
    <source>
        <dbReference type="Proteomes" id="UP001314229"/>
    </source>
</evidence>
<proteinExistence type="predicted"/>
<dbReference type="SUPFAM" id="SSF53098">
    <property type="entry name" value="Ribonuclease H-like"/>
    <property type="match status" value="1"/>
</dbReference>